<feature type="compositionally biased region" description="Acidic residues" evidence="1">
    <location>
        <begin position="12"/>
        <end position="24"/>
    </location>
</feature>
<keyword evidence="3" id="KW-1185">Reference proteome</keyword>
<dbReference type="Proteomes" id="UP001605036">
    <property type="component" value="Unassembled WGS sequence"/>
</dbReference>
<feature type="compositionally biased region" description="Basic and acidic residues" evidence="1">
    <location>
        <begin position="30"/>
        <end position="57"/>
    </location>
</feature>
<feature type="region of interest" description="Disordered" evidence="1">
    <location>
        <begin position="1"/>
        <end position="124"/>
    </location>
</feature>
<accession>A0ABD1YAU8</accession>
<reference evidence="2 3" key="1">
    <citation type="submission" date="2024-09" db="EMBL/GenBank/DDBJ databases">
        <title>Chromosome-scale assembly of Riccia fluitans.</title>
        <authorList>
            <person name="Paukszto L."/>
            <person name="Sawicki J."/>
            <person name="Karawczyk K."/>
            <person name="Piernik-Szablinska J."/>
            <person name="Szczecinska M."/>
            <person name="Mazdziarz M."/>
        </authorList>
    </citation>
    <scope>NUCLEOTIDE SEQUENCE [LARGE SCALE GENOMIC DNA]</scope>
    <source>
        <strain evidence="2">Rf_01</strain>
        <tissue evidence="2">Aerial parts of the thallus</tissue>
    </source>
</reference>
<name>A0ABD1YAU8_9MARC</name>
<evidence type="ECO:0000256" key="1">
    <source>
        <dbReference type="SAM" id="MobiDB-lite"/>
    </source>
</evidence>
<protein>
    <submittedName>
        <fullName evidence="2">Uncharacterized protein</fullName>
    </submittedName>
</protein>
<sequence length="124" mass="14043">MLQSMEESKPEEADEESSDSEETESSTFRESQEHQRTERPEAQFTEIPRKQQTEHTNNKFQIPGEAPTNMYEVLQVESFSASDEEMAQTDPTMTEETLPEQVAQTSSGVAEEDAEKQTPPVIQS</sequence>
<evidence type="ECO:0000313" key="2">
    <source>
        <dbReference type="EMBL" id="KAL2622822.1"/>
    </source>
</evidence>
<proteinExistence type="predicted"/>
<dbReference type="AlphaFoldDB" id="A0ABD1YAU8"/>
<gene>
    <name evidence="2" type="ORF">R1flu_003027</name>
</gene>
<comment type="caution">
    <text evidence="2">The sequence shown here is derived from an EMBL/GenBank/DDBJ whole genome shotgun (WGS) entry which is preliminary data.</text>
</comment>
<organism evidence="2 3">
    <name type="scientific">Riccia fluitans</name>
    <dbReference type="NCBI Taxonomy" id="41844"/>
    <lineage>
        <taxon>Eukaryota</taxon>
        <taxon>Viridiplantae</taxon>
        <taxon>Streptophyta</taxon>
        <taxon>Embryophyta</taxon>
        <taxon>Marchantiophyta</taxon>
        <taxon>Marchantiopsida</taxon>
        <taxon>Marchantiidae</taxon>
        <taxon>Marchantiales</taxon>
        <taxon>Ricciaceae</taxon>
        <taxon>Riccia</taxon>
    </lineage>
</organism>
<evidence type="ECO:0000313" key="3">
    <source>
        <dbReference type="Proteomes" id="UP001605036"/>
    </source>
</evidence>
<feature type="compositionally biased region" description="Basic and acidic residues" evidence="1">
    <location>
        <begin position="1"/>
        <end position="11"/>
    </location>
</feature>
<dbReference type="EMBL" id="JBHFFA010000006">
    <property type="protein sequence ID" value="KAL2622822.1"/>
    <property type="molecule type" value="Genomic_DNA"/>
</dbReference>